<evidence type="ECO:0000313" key="1">
    <source>
        <dbReference type="EMBL" id="KAK1621060.1"/>
    </source>
</evidence>
<gene>
    <name evidence="1" type="ORF">QYE76_026577</name>
</gene>
<dbReference type="EMBL" id="JAUUTY010000006">
    <property type="protein sequence ID" value="KAK1621060.1"/>
    <property type="molecule type" value="Genomic_DNA"/>
</dbReference>
<dbReference type="AlphaFoldDB" id="A0AAD8RGH4"/>
<organism evidence="1 2">
    <name type="scientific">Lolium multiflorum</name>
    <name type="common">Italian ryegrass</name>
    <name type="synonym">Lolium perenne subsp. multiflorum</name>
    <dbReference type="NCBI Taxonomy" id="4521"/>
    <lineage>
        <taxon>Eukaryota</taxon>
        <taxon>Viridiplantae</taxon>
        <taxon>Streptophyta</taxon>
        <taxon>Embryophyta</taxon>
        <taxon>Tracheophyta</taxon>
        <taxon>Spermatophyta</taxon>
        <taxon>Magnoliopsida</taxon>
        <taxon>Liliopsida</taxon>
        <taxon>Poales</taxon>
        <taxon>Poaceae</taxon>
        <taxon>BOP clade</taxon>
        <taxon>Pooideae</taxon>
        <taxon>Poodae</taxon>
        <taxon>Poeae</taxon>
        <taxon>Poeae Chloroplast Group 2 (Poeae type)</taxon>
        <taxon>Loliodinae</taxon>
        <taxon>Loliinae</taxon>
        <taxon>Lolium</taxon>
    </lineage>
</organism>
<sequence>MSRLPTIGNCLNVDKRKDAANVSVFKRLGLSRLGTSTLSPLGWKISRNWKTMKKKKINTTGQSGALMDSAVPKSVGFSDYVVWRKPKGRKTIPTTFFIVDSKSTYAVLLGRDWIHANRCIPSTMHQCVIQWGGDEVEVVHADDSAEISTAGMNAWETTGQEPLSGINDDERIDVTKDGVRLVLSTGLTV</sequence>
<reference evidence="1" key="1">
    <citation type="submission" date="2023-07" db="EMBL/GenBank/DDBJ databases">
        <title>A chromosome-level genome assembly of Lolium multiflorum.</title>
        <authorList>
            <person name="Chen Y."/>
            <person name="Copetti D."/>
            <person name="Kolliker R."/>
            <person name="Studer B."/>
        </authorList>
    </citation>
    <scope>NUCLEOTIDE SEQUENCE</scope>
    <source>
        <strain evidence="1">02402/16</strain>
        <tissue evidence="1">Leaf</tissue>
    </source>
</reference>
<evidence type="ECO:0000313" key="2">
    <source>
        <dbReference type="Proteomes" id="UP001231189"/>
    </source>
</evidence>
<keyword evidence="2" id="KW-1185">Reference proteome</keyword>
<name>A0AAD8RGH4_LOLMU</name>
<proteinExistence type="predicted"/>
<accession>A0AAD8RGH4</accession>
<dbReference type="Proteomes" id="UP001231189">
    <property type="component" value="Unassembled WGS sequence"/>
</dbReference>
<protein>
    <submittedName>
        <fullName evidence="1">Uncharacterized protein</fullName>
    </submittedName>
</protein>
<comment type="caution">
    <text evidence="1">The sequence shown here is derived from an EMBL/GenBank/DDBJ whole genome shotgun (WGS) entry which is preliminary data.</text>
</comment>